<evidence type="ECO:0000256" key="4">
    <source>
        <dbReference type="ARBA" id="ARBA00022679"/>
    </source>
</evidence>
<dbReference type="OrthoDB" id="9990577at2759"/>
<dbReference type="GO" id="GO:0009311">
    <property type="term" value="P:oligosaccharide metabolic process"/>
    <property type="evidence" value="ECO:0007669"/>
    <property type="project" value="TreeGrafter"/>
</dbReference>
<keyword evidence="10" id="KW-0325">Glycoprotein</keyword>
<dbReference type="GO" id="GO:0006491">
    <property type="term" value="P:N-glycan processing"/>
    <property type="evidence" value="ECO:0007669"/>
    <property type="project" value="TreeGrafter"/>
</dbReference>
<evidence type="ECO:0000313" key="12">
    <source>
        <dbReference type="EMBL" id="CAH1267996.1"/>
    </source>
</evidence>
<evidence type="ECO:0000256" key="11">
    <source>
        <dbReference type="SAM" id="Phobius"/>
    </source>
</evidence>
<dbReference type="PANTHER" id="PTHR11987:SF53">
    <property type="entry name" value="ALPHA-2,8-SIALYLTRANSFERASE 8F-LIKE"/>
    <property type="match status" value="1"/>
</dbReference>
<dbReference type="GO" id="GO:0003828">
    <property type="term" value="F:alpha-N-acetylneuraminate alpha-2,8-sialyltransferase activity"/>
    <property type="evidence" value="ECO:0007669"/>
    <property type="project" value="TreeGrafter"/>
</dbReference>
<dbReference type="EMBL" id="OV696691">
    <property type="protein sequence ID" value="CAH1267996.1"/>
    <property type="molecule type" value="Genomic_DNA"/>
</dbReference>
<keyword evidence="5 11" id="KW-0812">Transmembrane</keyword>
<keyword evidence="4" id="KW-0808">Transferase</keyword>
<evidence type="ECO:0000256" key="3">
    <source>
        <dbReference type="ARBA" id="ARBA00022676"/>
    </source>
</evidence>
<reference evidence="12" key="1">
    <citation type="submission" date="2022-01" db="EMBL/GenBank/DDBJ databases">
        <authorList>
            <person name="Braso-Vives M."/>
        </authorList>
    </citation>
    <scope>NUCLEOTIDE SEQUENCE</scope>
</reference>
<dbReference type="InterPro" id="IPR050943">
    <property type="entry name" value="Glycosyltr_29_Sialyltrsf"/>
</dbReference>
<keyword evidence="9 11" id="KW-0472">Membrane</keyword>
<evidence type="ECO:0000256" key="6">
    <source>
        <dbReference type="ARBA" id="ARBA00022968"/>
    </source>
</evidence>
<accession>A0A8K0A5S5</accession>
<dbReference type="InterPro" id="IPR038578">
    <property type="entry name" value="GT29-like_sf"/>
</dbReference>
<evidence type="ECO:0000256" key="7">
    <source>
        <dbReference type="ARBA" id="ARBA00022989"/>
    </source>
</evidence>
<dbReference type="Gene3D" id="3.90.1480.20">
    <property type="entry name" value="Glycosyl transferase family 29"/>
    <property type="match status" value="1"/>
</dbReference>
<comment type="similarity">
    <text evidence="2">Belongs to the glycosyltransferase 29 family.</text>
</comment>
<keyword evidence="8" id="KW-0333">Golgi apparatus</keyword>
<keyword evidence="6" id="KW-0735">Signal-anchor</keyword>
<evidence type="ECO:0000256" key="9">
    <source>
        <dbReference type="ARBA" id="ARBA00023136"/>
    </source>
</evidence>
<organism evidence="12 13">
    <name type="scientific">Branchiostoma lanceolatum</name>
    <name type="common">Common lancelet</name>
    <name type="synonym">Amphioxus lanceolatum</name>
    <dbReference type="NCBI Taxonomy" id="7740"/>
    <lineage>
        <taxon>Eukaryota</taxon>
        <taxon>Metazoa</taxon>
        <taxon>Chordata</taxon>
        <taxon>Cephalochordata</taxon>
        <taxon>Leptocardii</taxon>
        <taxon>Amphioxiformes</taxon>
        <taxon>Branchiostomatidae</taxon>
        <taxon>Branchiostoma</taxon>
    </lineage>
</organism>
<dbReference type="PANTHER" id="PTHR11987">
    <property type="entry name" value="ALPHA-2,8-SIALYLTRANSFERASE"/>
    <property type="match status" value="1"/>
</dbReference>
<evidence type="ECO:0000313" key="13">
    <source>
        <dbReference type="Proteomes" id="UP000838412"/>
    </source>
</evidence>
<feature type="transmembrane region" description="Helical" evidence="11">
    <location>
        <begin position="40"/>
        <end position="63"/>
    </location>
</feature>
<evidence type="ECO:0000256" key="2">
    <source>
        <dbReference type="ARBA" id="ARBA00006003"/>
    </source>
</evidence>
<dbReference type="GO" id="GO:0000139">
    <property type="term" value="C:Golgi membrane"/>
    <property type="evidence" value="ECO:0007669"/>
    <property type="project" value="UniProtKB-SubCell"/>
</dbReference>
<comment type="subcellular location">
    <subcellularLocation>
        <location evidence="1">Golgi apparatus membrane</location>
        <topology evidence="1">Single-pass type II membrane protein</topology>
    </subcellularLocation>
</comment>
<dbReference type="InterPro" id="IPR001675">
    <property type="entry name" value="Glyco_trans_29"/>
</dbReference>
<dbReference type="Pfam" id="PF00777">
    <property type="entry name" value="Glyco_transf_29"/>
    <property type="match status" value="1"/>
</dbReference>
<dbReference type="CDD" id="cd23963">
    <property type="entry name" value="GT29_ST8SIA"/>
    <property type="match status" value="1"/>
</dbReference>
<evidence type="ECO:0000256" key="5">
    <source>
        <dbReference type="ARBA" id="ARBA00022692"/>
    </source>
</evidence>
<name>A0A8K0A5S5_BRALA</name>
<keyword evidence="13" id="KW-1185">Reference proteome</keyword>
<keyword evidence="3" id="KW-0328">Glycosyltransferase</keyword>
<evidence type="ECO:0000256" key="1">
    <source>
        <dbReference type="ARBA" id="ARBA00004323"/>
    </source>
</evidence>
<protein>
    <submittedName>
        <fullName evidence="12">ST8SIA4 protein</fullName>
    </submittedName>
</protein>
<gene>
    <name evidence="12" type="primary">ST8SIA4</name>
    <name evidence="12" type="ORF">BLAG_LOCUS21113</name>
</gene>
<proteinExistence type="inferred from homology"/>
<evidence type="ECO:0000256" key="10">
    <source>
        <dbReference type="ARBA" id="ARBA00023180"/>
    </source>
</evidence>
<sequence length="425" mass="49139">MGWKRHRGEGKRIIATTSTRWVHRTMRHFLMIRLSPGMGIFAKIAVVYCASVSLVVLSMLYYYQALDFNYNLKYSMSIGTELRQRVLLSGQDTWNRSLDSLARLWNESLEGLPRIEIKIRNRWHWPFYSPSNPLMTRIEPHFNMTRIYTMQKISRNYFNPIRHVIDYRDLDAFRTNCNIKSFTMKNSTGENHKACDVVHTPIKHYRTCAVVGSGGILLNSSCGAEIDAHDFVIRSNLPPTIPFQKDVGRRTNFTAVNHARLMAVRKALKARNPAIRAAIFSRLSSSPGMVFSYSLTLADNKRNRRYLQSVYMIAKENKIPMIAAFSHQSYMSSKGLWSKMGGRRWTLPSTGLNMFGLATTFCDRISMYGYFPFPDVHGRPIPYHYYDGVRKPHSAHKMKGEFDMFQKLHRQGVLRHVVDKCDATI</sequence>
<evidence type="ECO:0000256" key="8">
    <source>
        <dbReference type="ARBA" id="ARBA00023034"/>
    </source>
</evidence>
<keyword evidence="7 11" id="KW-1133">Transmembrane helix</keyword>
<dbReference type="AlphaFoldDB" id="A0A8K0A5S5"/>
<dbReference type="Proteomes" id="UP000838412">
    <property type="component" value="Chromosome 6"/>
</dbReference>